<dbReference type="HOGENOM" id="CLU_844840_0_0_1"/>
<accession>A0A067PJP7</accession>
<organism evidence="1 2">
    <name type="scientific">Jaapia argillacea MUCL 33604</name>
    <dbReference type="NCBI Taxonomy" id="933084"/>
    <lineage>
        <taxon>Eukaryota</taxon>
        <taxon>Fungi</taxon>
        <taxon>Dikarya</taxon>
        <taxon>Basidiomycota</taxon>
        <taxon>Agaricomycotina</taxon>
        <taxon>Agaricomycetes</taxon>
        <taxon>Agaricomycetidae</taxon>
        <taxon>Jaapiales</taxon>
        <taxon>Jaapiaceae</taxon>
        <taxon>Jaapia</taxon>
    </lineage>
</organism>
<dbReference type="Proteomes" id="UP000027265">
    <property type="component" value="Unassembled WGS sequence"/>
</dbReference>
<dbReference type="AlphaFoldDB" id="A0A067PJP7"/>
<dbReference type="EMBL" id="KL197726">
    <property type="protein sequence ID" value="KDQ55014.1"/>
    <property type="molecule type" value="Genomic_DNA"/>
</dbReference>
<name>A0A067PJP7_9AGAM</name>
<evidence type="ECO:0000313" key="1">
    <source>
        <dbReference type="EMBL" id="KDQ55014.1"/>
    </source>
</evidence>
<reference evidence="2" key="1">
    <citation type="journal article" date="2014" name="Proc. Natl. Acad. Sci. U.S.A.">
        <title>Extensive sampling of basidiomycete genomes demonstrates inadequacy of the white-rot/brown-rot paradigm for wood decay fungi.</title>
        <authorList>
            <person name="Riley R."/>
            <person name="Salamov A.A."/>
            <person name="Brown D.W."/>
            <person name="Nagy L.G."/>
            <person name="Floudas D."/>
            <person name="Held B.W."/>
            <person name="Levasseur A."/>
            <person name="Lombard V."/>
            <person name="Morin E."/>
            <person name="Otillar R."/>
            <person name="Lindquist E.A."/>
            <person name="Sun H."/>
            <person name="LaButti K.M."/>
            <person name="Schmutz J."/>
            <person name="Jabbour D."/>
            <person name="Luo H."/>
            <person name="Baker S.E."/>
            <person name="Pisabarro A.G."/>
            <person name="Walton J.D."/>
            <person name="Blanchette R.A."/>
            <person name="Henrissat B."/>
            <person name="Martin F."/>
            <person name="Cullen D."/>
            <person name="Hibbett D.S."/>
            <person name="Grigoriev I.V."/>
        </authorList>
    </citation>
    <scope>NUCLEOTIDE SEQUENCE [LARGE SCALE GENOMIC DNA]</scope>
    <source>
        <strain evidence="2">MUCL 33604</strain>
    </source>
</reference>
<keyword evidence="2" id="KW-1185">Reference proteome</keyword>
<proteinExistence type="predicted"/>
<protein>
    <submittedName>
        <fullName evidence="1">Uncharacterized protein</fullName>
    </submittedName>
</protein>
<gene>
    <name evidence="1" type="ORF">JAAARDRAFT_339316</name>
</gene>
<dbReference type="InParanoid" id="A0A067PJP7"/>
<sequence length="329" mass="36787">MDSSHPRGLHLRDTIKFLSKIQAPHRPSFSFKLEGGLRSSSPFLQDIYLGARNDSIQPDSPLAQIFQAARALHPGPPFRHHSDRTAIQNVMRFVLSVRYAIEAGFRKKLEARVPEIARTAIEAVLPHPNAHTAPSSLTHVTQRLHALVHSLKLPNRISSAFPNAQITCQPLIFHPSLDTCLESTQYMLIDLYAGAYNKATLGSVYGVCVWAFGVVGGWLMESDGVVALSEDQVEEREKRWIAVRPGFVNILSSIRRVFRHHLWIQQRISIWLISTIMAPKYFSDLRMLVRALLGIVEKLPLQILHHSSQNSTSLSSTIQGSSPDSGKLT</sequence>
<evidence type="ECO:0000313" key="2">
    <source>
        <dbReference type="Proteomes" id="UP000027265"/>
    </source>
</evidence>